<sequence>MGIAWRERARLLRAQDNKQPGHDGGKGHPPQASRGLQALDPGVVTAEFAVVLPAVMLMAMLLLGLARTVTVSMGCQEAAGAAARQLVVTQGRDDVGARVRDVAGSGSTASTSRTSSGTEIRVSCPVIPDPWGVLPTRVEAKAVALDQ</sequence>
<feature type="transmembrane region" description="Helical" evidence="2">
    <location>
        <begin position="48"/>
        <end position="66"/>
    </location>
</feature>
<dbReference type="Pfam" id="PF07811">
    <property type="entry name" value="TadE"/>
    <property type="match status" value="1"/>
</dbReference>
<dbReference type="EMBL" id="PDCG01000012">
    <property type="protein sequence ID" value="RBP97244.1"/>
    <property type="molecule type" value="Genomic_DNA"/>
</dbReference>
<comment type="caution">
    <text evidence="4">The sequence shown here is derived from an EMBL/GenBank/DDBJ whole genome shotgun (WGS) entry which is preliminary data.</text>
</comment>
<dbReference type="Proteomes" id="UP000252530">
    <property type="component" value="Unassembled WGS sequence"/>
</dbReference>
<reference evidence="4 5" key="1">
    <citation type="submission" date="2017-10" db="EMBL/GenBank/DDBJ databases">
        <title>Bifidobacterium xylocopum sp. nov. and Bifidobacterium aemilianum sp. nov., from the carpenter bee (Xylocopa violacea) digestive tract.</title>
        <authorList>
            <person name="Alberoni D."/>
            <person name="Baffoni L."/>
            <person name="Di Gioia D."/>
            <person name="Gaggia F."/>
            <person name="Biavati B."/>
        </authorList>
    </citation>
    <scope>NUCLEOTIDE SEQUENCE [LARGE SCALE GENOMIC DNA]</scope>
    <source>
        <strain evidence="4 5">XV10</strain>
    </source>
</reference>
<feature type="region of interest" description="Disordered" evidence="1">
    <location>
        <begin position="13"/>
        <end position="36"/>
    </location>
</feature>
<evidence type="ECO:0000256" key="2">
    <source>
        <dbReference type="SAM" id="Phobius"/>
    </source>
</evidence>
<feature type="domain" description="TadE-like" evidence="3">
    <location>
        <begin position="42"/>
        <end position="84"/>
    </location>
</feature>
<feature type="compositionally biased region" description="Basic and acidic residues" evidence="1">
    <location>
        <begin position="13"/>
        <end position="26"/>
    </location>
</feature>
<accession>A0A366K6G0</accession>
<dbReference type="RefSeq" id="WP_113860723.1">
    <property type="nucleotide sequence ID" value="NZ_PDCG01000012.1"/>
</dbReference>
<keyword evidence="5" id="KW-1185">Reference proteome</keyword>
<proteinExistence type="predicted"/>
<evidence type="ECO:0000259" key="3">
    <source>
        <dbReference type="Pfam" id="PF07811"/>
    </source>
</evidence>
<keyword evidence="2" id="KW-0472">Membrane</keyword>
<keyword evidence="2" id="KW-0812">Transmembrane</keyword>
<dbReference type="OrthoDB" id="3233973at2"/>
<dbReference type="AlphaFoldDB" id="A0A366K6G0"/>
<gene>
    <name evidence="4" type="ORF">CRD60_07860</name>
</gene>
<keyword evidence="2" id="KW-1133">Transmembrane helix</keyword>
<dbReference type="InterPro" id="IPR049790">
    <property type="entry name" value="Rv3655c/TadE"/>
</dbReference>
<name>A0A366K6G0_9BIFI</name>
<evidence type="ECO:0000256" key="1">
    <source>
        <dbReference type="SAM" id="MobiDB-lite"/>
    </source>
</evidence>
<evidence type="ECO:0000313" key="4">
    <source>
        <dbReference type="EMBL" id="RBP97244.1"/>
    </source>
</evidence>
<protein>
    <submittedName>
        <fullName evidence="4">Pilus assembly protein TadE</fullName>
    </submittedName>
</protein>
<dbReference type="InterPro" id="IPR012495">
    <property type="entry name" value="TadE-like_dom"/>
</dbReference>
<organism evidence="4 5">
    <name type="scientific">Bifidobacterium aemilianum</name>
    <dbReference type="NCBI Taxonomy" id="2493120"/>
    <lineage>
        <taxon>Bacteria</taxon>
        <taxon>Bacillati</taxon>
        <taxon>Actinomycetota</taxon>
        <taxon>Actinomycetes</taxon>
        <taxon>Bifidobacteriales</taxon>
        <taxon>Bifidobacteriaceae</taxon>
        <taxon>Bifidobacterium</taxon>
    </lineage>
</organism>
<evidence type="ECO:0000313" key="5">
    <source>
        <dbReference type="Proteomes" id="UP000252530"/>
    </source>
</evidence>
<dbReference type="NCBIfam" id="NF041390">
    <property type="entry name" value="TadE_Rv3655c"/>
    <property type="match status" value="1"/>
</dbReference>